<evidence type="ECO:0000313" key="11">
    <source>
        <dbReference type="EMBL" id="MBW4667748.1"/>
    </source>
</evidence>
<dbReference type="InterPro" id="IPR000014">
    <property type="entry name" value="PAS"/>
</dbReference>
<dbReference type="InterPro" id="IPR013655">
    <property type="entry name" value="PAS_fold_3"/>
</dbReference>
<evidence type="ECO:0000256" key="7">
    <source>
        <dbReference type="SAM" id="Coils"/>
    </source>
</evidence>
<dbReference type="AlphaFoldDB" id="A0A951QMK1"/>
<evidence type="ECO:0000259" key="10">
    <source>
        <dbReference type="PROSITE" id="PS50113"/>
    </source>
</evidence>
<dbReference type="CDD" id="cd00082">
    <property type="entry name" value="HisKA"/>
    <property type="match status" value="1"/>
</dbReference>
<dbReference type="Pfam" id="PF08447">
    <property type="entry name" value="PAS_3"/>
    <property type="match status" value="2"/>
</dbReference>
<dbReference type="PROSITE" id="PS50113">
    <property type="entry name" value="PAC"/>
    <property type="match status" value="2"/>
</dbReference>
<dbReference type="PANTHER" id="PTHR43304:SF1">
    <property type="entry name" value="PAC DOMAIN-CONTAINING PROTEIN"/>
    <property type="match status" value="1"/>
</dbReference>
<evidence type="ECO:0000256" key="2">
    <source>
        <dbReference type="ARBA" id="ARBA00012438"/>
    </source>
</evidence>
<evidence type="ECO:0000256" key="1">
    <source>
        <dbReference type="ARBA" id="ARBA00000085"/>
    </source>
</evidence>
<dbReference type="PANTHER" id="PTHR43304">
    <property type="entry name" value="PHYTOCHROME-LIKE PROTEIN CPH1"/>
    <property type="match status" value="1"/>
</dbReference>
<dbReference type="GO" id="GO:0000155">
    <property type="term" value="F:phosphorelay sensor kinase activity"/>
    <property type="evidence" value="ECO:0007669"/>
    <property type="project" value="InterPro"/>
</dbReference>
<feature type="domain" description="Histidine kinase" evidence="8">
    <location>
        <begin position="622"/>
        <end position="873"/>
    </location>
</feature>
<keyword evidence="3" id="KW-0597">Phosphoprotein</keyword>
<keyword evidence="4" id="KW-0808">Transferase</keyword>
<dbReference type="InterPro" id="IPR001610">
    <property type="entry name" value="PAC"/>
</dbReference>
<dbReference type="CDD" id="cd00130">
    <property type="entry name" value="PAS"/>
    <property type="match status" value="2"/>
</dbReference>
<dbReference type="EMBL" id="JAHHGZ010000009">
    <property type="protein sequence ID" value="MBW4667748.1"/>
    <property type="molecule type" value="Genomic_DNA"/>
</dbReference>
<reference evidence="11" key="2">
    <citation type="journal article" date="2022" name="Microbiol. Resour. Announc.">
        <title>Metagenome Sequencing to Explore Phylogenomics of Terrestrial Cyanobacteria.</title>
        <authorList>
            <person name="Ward R.D."/>
            <person name="Stajich J.E."/>
            <person name="Johansen J.R."/>
            <person name="Huntemann M."/>
            <person name="Clum A."/>
            <person name="Foster B."/>
            <person name="Foster B."/>
            <person name="Roux S."/>
            <person name="Palaniappan K."/>
            <person name="Varghese N."/>
            <person name="Mukherjee S."/>
            <person name="Reddy T.B.K."/>
            <person name="Daum C."/>
            <person name="Copeland A."/>
            <person name="Chen I.A."/>
            <person name="Ivanova N.N."/>
            <person name="Kyrpides N.C."/>
            <person name="Shapiro N."/>
            <person name="Eloe-Fadrosh E.A."/>
            <person name="Pietrasiak N."/>
        </authorList>
    </citation>
    <scope>NUCLEOTIDE SEQUENCE</scope>
    <source>
        <strain evidence="11">GSE-NOS-MK-12-04C</strain>
    </source>
</reference>
<dbReference type="SUPFAM" id="SSF47384">
    <property type="entry name" value="Homodimeric domain of signal transducing histidine kinase"/>
    <property type="match status" value="1"/>
</dbReference>
<dbReference type="InterPro" id="IPR005467">
    <property type="entry name" value="His_kinase_dom"/>
</dbReference>
<dbReference type="InterPro" id="IPR036890">
    <property type="entry name" value="HATPase_C_sf"/>
</dbReference>
<proteinExistence type="predicted"/>
<evidence type="ECO:0000259" key="8">
    <source>
        <dbReference type="PROSITE" id="PS50109"/>
    </source>
</evidence>
<feature type="domain" description="PAS" evidence="9">
    <location>
        <begin position="126"/>
        <end position="196"/>
    </location>
</feature>
<dbReference type="SMART" id="SM00065">
    <property type="entry name" value="GAF"/>
    <property type="match status" value="2"/>
</dbReference>
<reference evidence="11" key="1">
    <citation type="submission" date="2021-05" db="EMBL/GenBank/DDBJ databases">
        <authorList>
            <person name="Pietrasiak N."/>
            <person name="Ward R."/>
            <person name="Stajich J.E."/>
            <person name="Kurbessoian T."/>
        </authorList>
    </citation>
    <scope>NUCLEOTIDE SEQUENCE</scope>
    <source>
        <strain evidence="11">GSE-NOS-MK-12-04C</strain>
    </source>
</reference>
<dbReference type="PROSITE" id="PS50112">
    <property type="entry name" value="PAS"/>
    <property type="match status" value="1"/>
</dbReference>
<feature type="coiled-coil region" evidence="7">
    <location>
        <begin position="392"/>
        <end position="419"/>
    </location>
</feature>
<accession>A0A951QMK1</accession>
<comment type="caution">
    <text evidence="11">The sequence shown here is derived from an EMBL/GenBank/DDBJ whole genome shotgun (WGS) entry which is preliminary data.</text>
</comment>
<feature type="domain" description="PAC" evidence="10">
    <location>
        <begin position="57"/>
        <end position="109"/>
    </location>
</feature>
<dbReference type="Gene3D" id="1.10.287.130">
    <property type="match status" value="1"/>
</dbReference>
<evidence type="ECO:0000259" key="9">
    <source>
        <dbReference type="PROSITE" id="PS50112"/>
    </source>
</evidence>
<dbReference type="SMART" id="SM00388">
    <property type="entry name" value="HisKA"/>
    <property type="match status" value="1"/>
</dbReference>
<evidence type="ECO:0000256" key="6">
    <source>
        <dbReference type="ARBA" id="ARBA00023012"/>
    </source>
</evidence>
<dbReference type="PRINTS" id="PR00344">
    <property type="entry name" value="BCTRLSENSOR"/>
</dbReference>
<dbReference type="InterPro" id="IPR036097">
    <property type="entry name" value="HisK_dim/P_sf"/>
</dbReference>
<name>A0A951QMK1_9CYAN</name>
<gene>
    <name evidence="11" type="ORF">KME60_09985</name>
</gene>
<dbReference type="InterPro" id="IPR003018">
    <property type="entry name" value="GAF"/>
</dbReference>
<dbReference type="PROSITE" id="PS50109">
    <property type="entry name" value="HIS_KIN"/>
    <property type="match status" value="1"/>
</dbReference>
<dbReference type="InterPro" id="IPR000700">
    <property type="entry name" value="PAS-assoc_C"/>
</dbReference>
<dbReference type="SUPFAM" id="SSF55781">
    <property type="entry name" value="GAF domain-like"/>
    <property type="match status" value="2"/>
</dbReference>
<dbReference type="Proteomes" id="UP000729701">
    <property type="component" value="Unassembled WGS sequence"/>
</dbReference>
<dbReference type="EC" id="2.7.13.3" evidence="2"/>
<dbReference type="Pfam" id="PF02518">
    <property type="entry name" value="HATPase_c"/>
    <property type="match status" value="1"/>
</dbReference>
<comment type="catalytic activity">
    <reaction evidence="1">
        <text>ATP + protein L-histidine = ADP + protein N-phospho-L-histidine.</text>
        <dbReference type="EC" id="2.7.13.3"/>
    </reaction>
</comment>
<keyword evidence="7" id="KW-0175">Coiled coil</keyword>
<keyword evidence="6" id="KW-0902">Two-component regulatory system</keyword>
<dbReference type="SMART" id="SM00091">
    <property type="entry name" value="PAS"/>
    <property type="match status" value="1"/>
</dbReference>
<evidence type="ECO:0000313" key="12">
    <source>
        <dbReference type="Proteomes" id="UP000729701"/>
    </source>
</evidence>
<dbReference type="Gene3D" id="3.30.450.20">
    <property type="entry name" value="PAS domain"/>
    <property type="match status" value="2"/>
</dbReference>
<dbReference type="SUPFAM" id="SSF55785">
    <property type="entry name" value="PYP-like sensor domain (PAS domain)"/>
    <property type="match status" value="2"/>
</dbReference>
<dbReference type="Gene3D" id="3.30.450.40">
    <property type="match status" value="1"/>
</dbReference>
<dbReference type="InterPro" id="IPR004358">
    <property type="entry name" value="Sig_transdc_His_kin-like_C"/>
</dbReference>
<dbReference type="InterPro" id="IPR003594">
    <property type="entry name" value="HATPase_dom"/>
</dbReference>
<dbReference type="Gene3D" id="3.30.565.10">
    <property type="entry name" value="Histidine kinase-like ATPase, C-terminal domain"/>
    <property type="match status" value="1"/>
</dbReference>
<dbReference type="InterPro" id="IPR035965">
    <property type="entry name" value="PAS-like_dom_sf"/>
</dbReference>
<dbReference type="InterPro" id="IPR052162">
    <property type="entry name" value="Sensor_kinase/Photoreceptor"/>
</dbReference>
<dbReference type="Pfam" id="PF01590">
    <property type="entry name" value="GAF"/>
    <property type="match status" value="1"/>
</dbReference>
<dbReference type="SMART" id="SM00387">
    <property type="entry name" value="HATPase_c"/>
    <property type="match status" value="1"/>
</dbReference>
<organism evidence="11 12">
    <name type="scientific">Cyanomargarita calcarea GSE-NOS-MK-12-04C</name>
    <dbReference type="NCBI Taxonomy" id="2839659"/>
    <lineage>
        <taxon>Bacteria</taxon>
        <taxon>Bacillati</taxon>
        <taxon>Cyanobacteriota</taxon>
        <taxon>Cyanophyceae</taxon>
        <taxon>Nostocales</taxon>
        <taxon>Cyanomargaritaceae</taxon>
        <taxon>Cyanomargarita</taxon>
    </lineage>
</organism>
<feature type="coiled-coil region" evidence="7">
    <location>
        <begin position="583"/>
        <end position="613"/>
    </location>
</feature>
<evidence type="ECO:0000256" key="4">
    <source>
        <dbReference type="ARBA" id="ARBA00022679"/>
    </source>
</evidence>
<dbReference type="InterPro" id="IPR029016">
    <property type="entry name" value="GAF-like_dom_sf"/>
</dbReference>
<keyword evidence="5" id="KW-0418">Kinase</keyword>
<protein>
    <recommendedName>
        <fullName evidence="2">histidine kinase</fullName>
        <ecNumber evidence="2">2.7.13.3</ecNumber>
    </recommendedName>
</protein>
<dbReference type="InterPro" id="IPR003661">
    <property type="entry name" value="HisK_dim/P_dom"/>
</dbReference>
<sequence length="875" mass="97918">MVWLAGCGALCCYLNSLFKEFLGEPATEETLIDWVHLEDREQYQNTYITAFARRHSFKREYRLRRADGEYRRILDTAAPRFAGNGEFIGYSGYCVDITKVTTQNPEIAIERNIGERKRTEAALLESEAKFRNFVENANDLVFSLSTEGIFTYLSPNLLEILGYEVSEWEGKSFVPFVHPDDVSACTEFLARVMATGEKQTPIEYRVKHKDGNWRWHTSNGAAIKDTQGHSLYFVGICHDITERRQSEDALQALVAGTASVTGEEFFAAVVRHLAVALGVRYALVVEKVGSLNPRGRVLALWAGEQLGENFEYDLTNTPCEIAVNEGIAYYPSGVQQQFPFDEDLVVMKAQSYLGASFVDTDGTAIGHIAVIDTKPILQEERAKAILRIFAARATAELQRKQIEDSLRQSERQFRELASKEALVNRLAGEIRASLDLNTILETAVSEIRNLLQIDRCDFTWYHSIVKSPYWEIVQEAKNSAIANFLGLQIPHAELGLMGEKSLNKEITRIDDVQKVEEQVMRKTVESFGTTALLTVPIHTQSGEIGAFVCSHYTGSRPWLDSEVELLYAVADQVAIAIDQAELYKQSRNAAQVAQEALRELQQTQAQLIQTEKMSSLGQLVAGVAHEINNPVNFIYANLSHASEYAQDLLGLVKLYQQHYTQPIPEIQQKIETIDLDFLAEDLPKLLDSMKIGAVRIREIVLSLRNFSRLDEAEMKAVDIHEGIENTLLLLQSRLKAKPGSPQIQILKEYGNLPLVECYAGQLNQVFMNLLANAIDALEENSLTVNSQQSTILIRTQIKGDSVIISFADNGSGMNEEVRQRVFDPFFTTKPVGKGTGMGLSISYQIVLKHRGRLDCMSAPGSGAEFLVCIPLHQQG</sequence>
<evidence type="ECO:0000256" key="3">
    <source>
        <dbReference type="ARBA" id="ARBA00022553"/>
    </source>
</evidence>
<evidence type="ECO:0000256" key="5">
    <source>
        <dbReference type="ARBA" id="ARBA00022777"/>
    </source>
</evidence>
<dbReference type="NCBIfam" id="TIGR00229">
    <property type="entry name" value="sensory_box"/>
    <property type="match status" value="1"/>
</dbReference>
<dbReference type="SMART" id="SM00086">
    <property type="entry name" value="PAC"/>
    <property type="match status" value="2"/>
</dbReference>
<feature type="domain" description="PAC" evidence="10">
    <location>
        <begin position="200"/>
        <end position="252"/>
    </location>
</feature>
<dbReference type="SUPFAM" id="SSF55874">
    <property type="entry name" value="ATPase domain of HSP90 chaperone/DNA topoisomerase II/histidine kinase"/>
    <property type="match status" value="1"/>
</dbReference>